<dbReference type="Proteomes" id="UP000231279">
    <property type="component" value="Unassembled WGS sequence"/>
</dbReference>
<dbReference type="OrthoDB" id="10265862at2759"/>
<sequence>MYTQVEGFPCVRLLNLSGEIGCSNPGRGKVVAPIVRFENAKELVGSAAILVSVDEFESLLSRLSKDSEFVRKVAGILVESSTQVSNDLKGFSPDVKFPQAEFAPYQSNNFEWNPSGSGIMWKAYNFPVFLLSQTSTSILQEAALRNVKNKKSYIETVAEFDLVMQTTKSGTHNSDSCLKEGSCLPLGGYSVWSALPPINISYSPKAKPIVLTMTSMDSASFFRDKNLGAQSPISGLIALLAVVDALSRLDGLQELHKQLVFMVLTGEAWGYIGSRRLFLEFDQQSDSMKGLDLATIDTVLEIGSVGKGSPQGINTFFAHASGATSSVNGTLDALKRAQDALRNESIIVKTASTSNPGVPPSSLMTFLRKKPKISGLVLEDFDSAFSNKFYHSHLDDLSNINSSSIVAAASLVSRTLYTLAGGKDSSVMNNIKINSSLVEELLGCLLDCEPGLSCGLVKHYISPATTCPSHYVGVILGEPSSEPYPPYAGDISRFVWNFLADKTSIQSRNGSSSCPKDCSGDGELCIRQEADGKGVCVISTTRYVPAYSARLKYESDSWTVLPSNTSETVDAEDPVWTESNWDTIKVRVYTVQNAA</sequence>
<dbReference type="CDD" id="cd03881">
    <property type="entry name" value="M28_Nicastrin"/>
    <property type="match status" value="1"/>
</dbReference>
<keyword evidence="7" id="KW-1133">Transmembrane helix</keyword>
<keyword evidence="4 11" id="KW-0812">Transmembrane</keyword>
<organism evidence="11 12">
    <name type="scientific">Handroanthus impetiginosus</name>
    <dbReference type="NCBI Taxonomy" id="429701"/>
    <lineage>
        <taxon>Eukaryota</taxon>
        <taxon>Viridiplantae</taxon>
        <taxon>Streptophyta</taxon>
        <taxon>Embryophyta</taxon>
        <taxon>Tracheophyta</taxon>
        <taxon>Spermatophyta</taxon>
        <taxon>Magnoliopsida</taxon>
        <taxon>eudicotyledons</taxon>
        <taxon>Gunneridae</taxon>
        <taxon>Pentapetalae</taxon>
        <taxon>asterids</taxon>
        <taxon>lamiids</taxon>
        <taxon>Lamiales</taxon>
        <taxon>Bignoniaceae</taxon>
        <taxon>Crescentiina</taxon>
        <taxon>Tabebuia alliance</taxon>
        <taxon>Handroanthus</taxon>
    </lineage>
</organism>
<dbReference type="PANTHER" id="PTHR21092">
    <property type="entry name" value="NICASTRIN"/>
    <property type="match status" value="1"/>
</dbReference>
<dbReference type="GO" id="GO:0016485">
    <property type="term" value="P:protein processing"/>
    <property type="evidence" value="ECO:0007669"/>
    <property type="project" value="InterPro"/>
</dbReference>
<evidence type="ECO:0000313" key="11">
    <source>
        <dbReference type="EMBL" id="PIN06941.1"/>
    </source>
</evidence>
<keyword evidence="9" id="KW-0325">Glycoprotein</keyword>
<dbReference type="FunFam" id="3.40.630.10:FF:000075">
    <property type="entry name" value="Nicastrin"/>
    <property type="match status" value="1"/>
</dbReference>
<evidence type="ECO:0000256" key="7">
    <source>
        <dbReference type="ARBA" id="ARBA00022989"/>
    </source>
</evidence>
<dbReference type="GO" id="GO:0007219">
    <property type="term" value="P:Notch signaling pathway"/>
    <property type="evidence" value="ECO:0007669"/>
    <property type="project" value="UniProtKB-KW"/>
</dbReference>
<keyword evidence="5" id="KW-0732">Signal</keyword>
<protein>
    <recommendedName>
        <fullName evidence="3">Nicastrin</fullName>
    </recommendedName>
</protein>
<comment type="subcellular location">
    <subcellularLocation>
        <location evidence="1">Membrane</location>
        <topology evidence="1">Single-pass type I membrane protein</topology>
    </subcellularLocation>
</comment>
<proteinExistence type="inferred from homology"/>
<dbReference type="AlphaFoldDB" id="A0A2G9GNQ6"/>
<keyword evidence="12" id="KW-1185">Reference proteome</keyword>
<reference evidence="12" key="1">
    <citation type="journal article" date="2018" name="Gigascience">
        <title>Genome assembly of the Pink Ipe (Handroanthus impetiginosus, Bignoniaceae), a highly valued, ecologically keystone Neotropical timber forest tree.</title>
        <authorList>
            <person name="Silva-Junior O.B."/>
            <person name="Grattapaglia D."/>
            <person name="Novaes E."/>
            <person name="Collevatti R.G."/>
        </authorList>
    </citation>
    <scope>NUCLEOTIDE SEQUENCE [LARGE SCALE GENOMIC DNA]</scope>
    <source>
        <strain evidence="12">cv. UFG-1</strain>
    </source>
</reference>
<evidence type="ECO:0000256" key="5">
    <source>
        <dbReference type="ARBA" id="ARBA00022729"/>
    </source>
</evidence>
<evidence type="ECO:0000313" key="12">
    <source>
        <dbReference type="Proteomes" id="UP000231279"/>
    </source>
</evidence>
<dbReference type="Pfam" id="PF18266">
    <property type="entry name" value="Ncstrn_small"/>
    <property type="match status" value="1"/>
</dbReference>
<dbReference type="SUPFAM" id="SSF53187">
    <property type="entry name" value="Zn-dependent exopeptidases"/>
    <property type="match status" value="1"/>
</dbReference>
<comment type="similarity">
    <text evidence="2">Belongs to the nicastrin family.</text>
</comment>
<comment type="caution">
    <text evidence="11">The sequence shown here is derived from an EMBL/GenBank/DDBJ whole genome shotgun (WGS) entry which is preliminary data.</text>
</comment>
<keyword evidence="6" id="KW-0914">Notch signaling pathway</keyword>
<keyword evidence="8" id="KW-0472">Membrane</keyword>
<dbReference type="InterPro" id="IPR041084">
    <property type="entry name" value="Ncstrn_small"/>
</dbReference>
<dbReference type="STRING" id="429701.A0A2G9GNQ6"/>
<feature type="domain" description="Nicastrin small lobe" evidence="10">
    <location>
        <begin position="9"/>
        <end position="166"/>
    </location>
</feature>
<dbReference type="GO" id="GO:0005886">
    <property type="term" value="C:plasma membrane"/>
    <property type="evidence" value="ECO:0007669"/>
    <property type="project" value="TreeGrafter"/>
</dbReference>
<dbReference type="Pfam" id="PF05450">
    <property type="entry name" value="Nicastrin"/>
    <property type="match status" value="1"/>
</dbReference>
<accession>A0A2G9GNQ6</accession>
<dbReference type="EMBL" id="NKXS01004271">
    <property type="protein sequence ID" value="PIN06941.1"/>
    <property type="molecule type" value="Genomic_DNA"/>
</dbReference>
<evidence type="ECO:0000256" key="8">
    <source>
        <dbReference type="ARBA" id="ARBA00023136"/>
    </source>
</evidence>
<evidence type="ECO:0000256" key="2">
    <source>
        <dbReference type="ARBA" id="ARBA00007717"/>
    </source>
</evidence>
<gene>
    <name evidence="11" type="ORF">CDL12_20501</name>
</gene>
<evidence type="ECO:0000259" key="10">
    <source>
        <dbReference type="Pfam" id="PF18266"/>
    </source>
</evidence>
<dbReference type="Gene3D" id="3.40.630.10">
    <property type="entry name" value="Zn peptidases"/>
    <property type="match status" value="1"/>
</dbReference>
<dbReference type="InterPro" id="IPR008710">
    <property type="entry name" value="Nicastrin"/>
</dbReference>
<evidence type="ECO:0000256" key="6">
    <source>
        <dbReference type="ARBA" id="ARBA00022976"/>
    </source>
</evidence>
<name>A0A2G9GNQ6_9LAMI</name>
<dbReference type="PANTHER" id="PTHR21092:SF0">
    <property type="entry name" value="NICASTRIN"/>
    <property type="match status" value="1"/>
</dbReference>
<evidence type="ECO:0000256" key="4">
    <source>
        <dbReference type="ARBA" id="ARBA00022692"/>
    </source>
</evidence>
<evidence type="ECO:0000256" key="1">
    <source>
        <dbReference type="ARBA" id="ARBA00004479"/>
    </source>
</evidence>
<evidence type="ECO:0000256" key="3">
    <source>
        <dbReference type="ARBA" id="ARBA00015303"/>
    </source>
</evidence>
<evidence type="ECO:0000256" key="9">
    <source>
        <dbReference type="ARBA" id="ARBA00023180"/>
    </source>
</evidence>